<keyword evidence="3" id="KW-1185">Reference proteome</keyword>
<evidence type="ECO:0000313" key="3">
    <source>
        <dbReference type="Proteomes" id="UP001445076"/>
    </source>
</evidence>
<name>A0AAW0YFJ0_CHEQU</name>
<proteinExistence type="predicted"/>
<comment type="caution">
    <text evidence="2">The sequence shown here is derived from an EMBL/GenBank/DDBJ whole genome shotgun (WGS) entry which is preliminary data.</text>
</comment>
<organism evidence="2 3">
    <name type="scientific">Cherax quadricarinatus</name>
    <name type="common">Australian red claw crayfish</name>
    <dbReference type="NCBI Taxonomy" id="27406"/>
    <lineage>
        <taxon>Eukaryota</taxon>
        <taxon>Metazoa</taxon>
        <taxon>Ecdysozoa</taxon>
        <taxon>Arthropoda</taxon>
        <taxon>Crustacea</taxon>
        <taxon>Multicrustacea</taxon>
        <taxon>Malacostraca</taxon>
        <taxon>Eumalacostraca</taxon>
        <taxon>Eucarida</taxon>
        <taxon>Decapoda</taxon>
        <taxon>Pleocyemata</taxon>
        <taxon>Astacidea</taxon>
        <taxon>Parastacoidea</taxon>
        <taxon>Parastacidae</taxon>
        <taxon>Cherax</taxon>
    </lineage>
</organism>
<dbReference type="AlphaFoldDB" id="A0AAW0YFJ0"/>
<feature type="region of interest" description="Disordered" evidence="1">
    <location>
        <begin position="1"/>
        <end position="57"/>
    </location>
</feature>
<gene>
    <name evidence="2" type="ORF">OTU49_015302</name>
</gene>
<reference evidence="2 3" key="1">
    <citation type="journal article" date="2024" name="BMC Genomics">
        <title>Genome assembly of redclaw crayfish (Cherax quadricarinatus) provides insights into its immune adaptation and hypoxia tolerance.</title>
        <authorList>
            <person name="Liu Z."/>
            <person name="Zheng J."/>
            <person name="Li H."/>
            <person name="Fang K."/>
            <person name="Wang S."/>
            <person name="He J."/>
            <person name="Zhou D."/>
            <person name="Weng S."/>
            <person name="Chi M."/>
            <person name="Gu Z."/>
            <person name="He J."/>
            <person name="Li F."/>
            <person name="Wang M."/>
        </authorList>
    </citation>
    <scope>NUCLEOTIDE SEQUENCE [LARGE SCALE GENOMIC DNA]</scope>
    <source>
        <strain evidence="2">ZL_2023a</strain>
    </source>
</reference>
<evidence type="ECO:0000313" key="2">
    <source>
        <dbReference type="EMBL" id="KAK8750201.1"/>
    </source>
</evidence>
<accession>A0AAW0YFJ0</accession>
<feature type="compositionally biased region" description="Basic and acidic residues" evidence="1">
    <location>
        <begin position="40"/>
        <end position="52"/>
    </location>
</feature>
<evidence type="ECO:0000256" key="1">
    <source>
        <dbReference type="SAM" id="MobiDB-lite"/>
    </source>
</evidence>
<feature type="region of interest" description="Disordered" evidence="1">
    <location>
        <begin position="76"/>
        <end position="97"/>
    </location>
</feature>
<protein>
    <submittedName>
        <fullName evidence="2">Uncharacterized protein</fullName>
    </submittedName>
</protein>
<dbReference type="EMBL" id="JARKIK010000008">
    <property type="protein sequence ID" value="KAK8750201.1"/>
    <property type="molecule type" value="Genomic_DNA"/>
</dbReference>
<sequence>KRTTQTKLISGKGKTCGGGSSSSLRAHILAARQKMQAQKSETDEGKAKEESKNTSLESAHRNKFCIIVDNCQQKENEPSKKITKHLPQDDSEIEKLSKSPEKAVFDAGFFKVETPVKKKVVEKQFTPGKPDQKVLASTLLKERLNNSPFVHKDYSPCIRVTRSMKAKGVSSRKLTL</sequence>
<feature type="non-terminal residue" evidence="2">
    <location>
        <position position="1"/>
    </location>
</feature>
<dbReference type="Proteomes" id="UP001445076">
    <property type="component" value="Unassembled WGS sequence"/>
</dbReference>